<evidence type="ECO:0000259" key="1">
    <source>
        <dbReference type="Pfam" id="PF25191"/>
    </source>
</evidence>
<keyword evidence="3" id="KW-1185">Reference proteome</keyword>
<feature type="domain" description="DUF7832" evidence="1">
    <location>
        <begin position="2"/>
        <end position="115"/>
    </location>
</feature>
<protein>
    <recommendedName>
        <fullName evidence="1">DUF7832 domain-containing protein</fullName>
    </recommendedName>
</protein>
<name>A0A0R0AUH8_9GAMM</name>
<accession>A0A0R0AUH8</accession>
<gene>
    <name evidence="2" type="ORF">ARC23_02195</name>
</gene>
<dbReference type="EMBL" id="LLXV01000055">
    <property type="protein sequence ID" value="KRG48661.1"/>
    <property type="molecule type" value="Genomic_DNA"/>
</dbReference>
<sequence>MKYDDASWHSDGDFPAELPPEAGATHIGMYVAWLLLRGMAGEELADDMQEELRSLTRRAMTPGQFLLVCDGKFLDEMINDEANAFTLEYYQADDCLYPDDYNEFLADDLPSLYHVADTWENFDRLAPVIAQRFAAWQATRT</sequence>
<evidence type="ECO:0000313" key="2">
    <source>
        <dbReference type="EMBL" id="KRG48661.1"/>
    </source>
</evidence>
<comment type="caution">
    <text evidence="2">The sequence shown here is derived from an EMBL/GenBank/DDBJ whole genome shotgun (WGS) entry which is preliminary data.</text>
</comment>
<proteinExistence type="predicted"/>
<dbReference type="Proteomes" id="UP000051757">
    <property type="component" value="Unassembled WGS sequence"/>
</dbReference>
<dbReference type="AlphaFoldDB" id="A0A0R0AUH8"/>
<dbReference type="Pfam" id="PF25191">
    <property type="entry name" value="DUF7832"/>
    <property type="match status" value="1"/>
</dbReference>
<dbReference type="OrthoDB" id="4827574at2"/>
<reference evidence="2 3" key="1">
    <citation type="journal article" date="2016" name="Front. Microbiol.">
        <title>Genome Sequence of Type Strains of Genus Stenotrophomonas.</title>
        <authorList>
            <person name="Patil P.P."/>
            <person name="Midha S."/>
            <person name="Kumar S."/>
            <person name="Patil P.B."/>
        </authorList>
    </citation>
    <scope>NUCLEOTIDE SEQUENCE [LARGE SCALE GENOMIC DNA]</scope>
    <source>
        <strain evidence="2 3">LMG 978</strain>
    </source>
</reference>
<dbReference type="InterPro" id="IPR057154">
    <property type="entry name" value="DUF7832"/>
</dbReference>
<evidence type="ECO:0000313" key="3">
    <source>
        <dbReference type="Proteomes" id="UP000051757"/>
    </source>
</evidence>
<organism evidence="2 3">
    <name type="scientific">Stenotrophomonas beteli</name>
    <dbReference type="NCBI Taxonomy" id="3384461"/>
    <lineage>
        <taxon>Bacteria</taxon>
        <taxon>Pseudomonadati</taxon>
        <taxon>Pseudomonadota</taxon>
        <taxon>Gammaproteobacteria</taxon>
        <taxon>Lysobacterales</taxon>
        <taxon>Lysobacteraceae</taxon>
        <taxon>Stenotrophomonas</taxon>
        <taxon>Stenotrophomonas maltophilia group</taxon>
    </lineage>
</organism>